<dbReference type="Gene3D" id="3.30.460.10">
    <property type="entry name" value="Beta Polymerase, domain 2"/>
    <property type="match status" value="1"/>
</dbReference>
<evidence type="ECO:0000256" key="2">
    <source>
        <dbReference type="SAM" id="MobiDB-lite"/>
    </source>
</evidence>
<dbReference type="EMBL" id="JBGBPQ010000020">
    <property type="protein sequence ID" value="KAL1504160.1"/>
    <property type="molecule type" value="Genomic_DNA"/>
</dbReference>
<dbReference type="NCBIfam" id="TIGR00090">
    <property type="entry name" value="rsfS_iojap_ybeB"/>
    <property type="match status" value="1"/>
</dbReference>
<dbReference type="GO" id="GO:0043023">
    <property type="term" value="F:ribosomal large subunit binding"/>
    <property type="evidence" value="ECO:0007669"/>
    <property type="project" value="TreeGrafter"/>
</dbReference>
<dbReference type="InterPro" id="IPR004394">
    <property type="entry name" value="Iojap/RsfS/C7orf30"/>
</dbReference>
<dbReference type="AlphaFoldDB" id="A0AB34IT55"/>
<dbReference type="PANTHER" id="PTHR21043:SF0">
    <property type="entry name" value="MITOCHONDRIAL ASSEMBLY OF RIBOSOMAL LARGE SUBUNIT PROTEIN 1"/>
    <property type="match status" value="1"/>
</dbReference>
<reference evidence="3 4" key="1">
    <citation type="journal article" date="2024" name="Science">
        <title>Giant polyketide synthase enzymes in the biosynthesis of giant marine polyether toxins.</title>
        <authorList>
            <person name="Fallon T.R."/>
            <person name="Shende V.V."/>
            <person name="Wierzbicki I.H."/>
            <person name="Pendleton A.L."/>
            <person name="Watervoot N.F."/>
            <person name="Auber R.P."/>
            <person name="Gonzalez D.J."/>
            <person name="Wisecaver J.H."/>
            <person name="Moore B.S."/>
        </authorList>
    </citation>
    <scope>NUCLEOTIDE SEQUENCE [LARGE SCALE GENOMIC DNA]</scope>
    <source>
        <strain evidence="3 4">12B1</strain>
    </source>
</reference>
<dbReference type="GO" id="GO:0090071">
    <property type="term" value="P:negative regulation of ribosome biogenesis"/>
    <property type="evidence" value="ECO:0007669"/>
    <property type="project" value="TreeGrafter"/>
</dbReference>
<feature type="compositionally biased region" description="Low complexity" evidence="2">
    <location>
        <begin position="292"/>
        <end position="306"/>
    </location>
</feature>
<dbReference type="Pfam" id="PF02410">
    <property type="entry name" value="RsfS"/>
    <property type="match status" value="1"/>
</dbReference>
<proteinExistence type="inferred from homology"/>
<dbReference type="SUPFAM" id="SSF81301">
    <property type="entry name" value="Nucleotidyltransferase"/>
    <property type="match status" value="1"/>
</dbReference>
<evidence type="ECO:0008006" key="5">
    <source>
        <dbReference type="Google" id="ProtNLM"/>
    </source>
</evidence>
<comment type="caution">
    <text evidence="3">The sequence shown here is derived from an EMBL/GenBank/DDBJ whole genome shotgun (WGS) entry which is preliminary data.</text>
</comment>
<name>A0AB34IT55_PRYPA</name>
<keyword evidence="4" id="KW-1185">Reference proteome</keyword>
<evidence type="ECO:0000313" key="4">
    <source>
        <dbReference type="Proteomes" id="UP001515480"/>
    </source>
</evidence>
<evidence type="ECO:0000313" key="3">
    <source>
        <dbReference type="EMBL" id="KAL1504160.1"/>
    </source>
</evidence>
<evidence type="ECO:0000256" key="1">
    <source>
        <dbReference type="ARBA" id="ARBA00010574"/>
    </source>
</evidence>
<dbReference type="InterPro" id="IPR043519">
    <property type="entry name" value="NT_sf"/>
</dbReference>
<dbReference type="HAMAP" id="MF_01477">
    <property type="entry name" value="Iojap_RsfS"/>
    <property type="match status" value="1"/>
</dbReference>
<feature type="compositionally biased region" description="Basic and acidic residues" evidence="2">
    <location>
        <begin position="325"/>
        <end position="336"/>
    </location>
</feature>
<gene>
    <name evidence="3" type="ORF">AB1Y20_010569</name>
</gene>
<dbReference type="Proteomes" id="UP001515480">
    <property type="component" value="Unassembled WGS sequence"/>
</dbReference>
<accession>A0AB34IT55</accession>
<dbReference type="PANTHER" id="PTHR21043">
    <property type="entry name" value="IOJAP SUPERFAMILY ORTHOLOG"/>
    <property type="match status" value="1"/>
</dbReference>
<dbReference type="GO" id="GO:0017148">
    <property type="term" value="P:negative regulation of translation"/>
    <property type="evidence" value="ECO:0007669"/>
    <property type="project" value="TreeGrafter"/>
</dbReference>
<feature type="region of interest" description="Disordered" evidence="2">
    <location>
        <begin position="283"/>
        <end position="336"/>
    </location>
</feature>
<protein>
    <recommendedName>
        <fullName evidence="5">Ribosomal silencing factor RsfS</fullName>
    </recommendedName>
</protein>
<organism evidence="3 4">
    <name type="scientific">Prymnesium parvum</name>
    <name type="common">Toxic golden alga</name>
    <dbReference type="NCBI Taxonomy" id="97485"/>
    <lineage>
        <taxon>Eukaryota</taxon>
        <taxon>Haptista</taxon>
        <taxon>Haptophyta</taxon>
        <taxon>Prymnesiophyceae</taxon>
        <taxon>Prymnesiales</taxon>
        <taxon>Prymnesiaceae</taxon>
        <taxon>Prymnesium</taxon>
    </lineage>
</organism>
<sequence length="336" mass="37674">MMLLRRLSARAPRAATLRRALEPSHSVRAINKACLGRVMNCSSSSTVGGTPSSSDAPKAEDAPLYTVHDVVSWIQEERGVDISALDVHTTMSGALGHYFVFTTANTKSHMRKIAKNVVYSLKQRGVFVFGSHPTVQGMDAEDWALVDGGDVVVSIFVKHARQQYDLEKHWESLGGRPVDLQIDQVSDEGTTMVDPLAAWSEEHAYAAPKDADSSSVDQVYAETDDEVYREEDQVYAETDDEVYREEDQVYAETDDEVYREEDQVYAETDDEVNREEDQVYAETDEVYREDSACAADEAASQQTADQGAIKRRKLDDDEDDEDELRELRDRKDLGDP</sequence>
<comment type="similarity">
    <text evidence="1">Belongs to the Iojap/RsfS family.</text>
</comment>